<reference evidence="2 3" key="1">
    <citation type="submission" date="2016-09" db="EMBL/GenBank/DDBJ databases">
        <title>The draft genome of Dichanthelium oligosanthes: A C3 panicoid grass species.</title>
        <authorList>
            <person name="Studer A.J."/>
            <person name="Schnable J.C."/>
            <person name="Brutnell T.P."/>
        </authorList>
    </citation>
    <scope>NUCLEOTIDE SEQUENCE [LARGE SCALE GENOMIC DNA]</scope>
    <source>
        <strain evidence="3">cv. Kellogg 1175</strain>
        <tissue evidence="2">Leaf</tissue>
    </source>
</reference>
<dbReference type="InterPro" id="IPR036047">
    <property type="entry name" value="F-box-like_dom_sf"/>
</dbReference>
<gene>
    <name evidence="2" type="ORF">BAE44_0014547</name>
</gene>
<dbReference type="Pfam" id="PF00646">
    <property type="entry name" value="F-box"/>
    <property type="match status" value="1"/>
</dbReference>
<dbReference type="Proteomes" id="UP000095767">
    <property type="component" value="Unassembled WGS sequence"/>
</dbReference>
<dbReference type="PANTHER" id="PTHR32133">
    <property type="entry name" value="OS07G0120400 PROTEIN"/>
    <property type="match status" value="1"/>
</dbReference>
<evidence type="ECO:0000313" key="3">
    <source>
        <dbReference type="Proteomes" id="UP000095767"/>
    </source>
</evidence>
<dbReference type="STRING" id="888268.A0A1E5VHA9"/>
<dbReference type="InterPro" id="IPR056594">
    <property type="entry name" value="AT5G49610-like_b-prop"/>
</dbReference>
<dbReference type="InterPro" id="IPR001810">
    <property type="entry name" value="F-box_dom"/>
</dbReference>
<proteinExistence type="predicted"/>
<organism evidence="2 3">
    <name type="scientific">Dichanthelium oligosanthes</name>
    <dbReference type="NCBI Taxonomy" id="888268"/>
    <lineage>
        <taxon>Eukaryota</taxon>
        <taxon>Viridiplantae</taxon>
        <taxon>Streptophyta</taxon>
        <taxon>Embryophyta</taxon>
        <taxon>Tracheophyta</taxon>
        <taxon>Spermatophyta</taxon>
        <taxon>Magnoliopsida</taxon>
        <taxon>Liliopsida</taxon>
        <taxon>Poales</taxon>
        <taxon>Poaceae</taxon>
        <taxon>PACMAD clade</taxon>
        <taxon>Panicoideae</taxon>
        <taxon>Panicodae</taxon>
        <taxon>Paniceae</taxon>
        <taxon>Dichantheliinae</taxon>
        <taxon>Dichanthelium</taxon>
    </lineage>
</organism>
<dbReference type="EMBL" id="LWDX02039706">
    <property type="protein sequence ID" value="OEL24434.1"/>
    <property type="molecule type" value="Genomic_DNA"/>
</dbReference>
<dbReference type="Pfam" id="PF23635">
    <property type="entry name" value="Beta-prop_AT5G49610-like"/>
    <property type="match status" value="1"/>
</dbReference>
<dbReference type="AlphaFoldDB" id="A0A1E5VHA9"/>
<evidence type="ECO:0000313" key="2">
    <source>
        <dbReference type="EMBL" id="OEL24434.1"/>
    </source>
</evidence>
<protein>
    <recommendedName>
        <fullName evidence="1">F-box domain-containing protein</fullName>
    </recommendedName>
</protein>
<feature type="domain" description="F-box" evidence="1">
    <location>
        <begin position="378"/>
        <end position="421"/>
    </location>
</feature>
<comment type="caution">
    <text evidence="2">The sequence shown here is derived from an EMBL/GenBank/DDBJ whole genome shotgun (WGS) entry which is preliminary data.</text>
</comment>
<dbReference type="PANTHER" id="PTHR32133:SF315">
    <property type="entry name" value="F-BOX DOMAIN-CONTAINING PROTEIN"/>
    <property type="match status" value="1"/>
</dbReference>
<name>A0A1E5VHA9_9POAL</name>
<keyword evidence="3" id="KW-1185">Reference proteome</keyword>
<sequence>MDASPPLASPLPAPRQLPDEMIEEIFLRVPPHEPKRLLRAALTRKHWARLFAGNSFRRRYRERHGTPPILGLLANLTGVSRFISNCGFRPAGGDRRGYRAKDARHGRVLLAGQEPDSFLAVWDPITDEQQELPTFRRPRPVHNWNAAVLCGAAAGSCDLVDCHPSPFRVVFFGHDAQELFAKVYSSESAGNALYFVFLNETRVLKYDLATGSMSVIALLPRDDGRRMVLMTMEDGVLGFAEVNLESTLTLWAMETGPAGGWAPSKSIDLRMHLSPHALTLAPDVVAFADIVGVIFLEAADGLYSFDLKSGKSVKVLHVPEQWPCTEIEKEQVTLEPPASINPFPDLPPGFPPPHFVSFTSPDQPSPPSRPMEPPPPQLPVEIVEEIVIRVPADHPAPLLRFALVCKPWARVMADRGFRRRYRKRHGKAPLLGIVANLTHTGGIARFVPTRGFCPARAERRGYRALDARHGRVLLNRVPGTDAPQGQDQEQALAVWDPTTDEQRQLPLLLRRRQVLNWNAAVLCGAPGDDCDHVDCHGGPFRVLFVGIDSKVIFSQVYSSESDSWGAATTAKLPGDHLDVELPGVLAWNAIHFVFLKGTQLLRYDLATQELAVIRLPLRPAYGPRIVLTTIEDSGLGFAELCFVTGALMLWSVDIGPVPNAGHWILSRAINLYAMLPADALSTFTPPRMVAFADGIGAIFLKTIDGLYCLDLKSDKVTKVSMTGGFYDIVPYVSYYTPGTAA</sequence>
<dbReference type="InterPro" id="IPR011044">
    <property type="entry name" value="Quino_amine_DH_bsu"/>
</dbReference>
<dbReference type="SUPFAM" id="SSF81383">
    <property type="entry name" value="F-box domain"/>
    <property type="match status" value="2"/>
</dbReference>
<accession>A0A1E5VHA9</accession>
<dbReference type="OrthoDB" id="669601at2759"/>
<dbReference type="SUPFAM" id="SSF50969">
    <property type="entry name" value="YVTN repeat-like/Quinoprotein amine dehydrogenase"/>
    <property type="match status" value="1"/>
</dbReference>
<evidence type="ECO:0000259" key="1">
    <source>
        <dbReference type="SMART" id="SM00256"/>
    </source>
</evidence>
<dbReference type="SMART" id="SM00256">
    <property type="entry name" value="FBOX"/>
    <property type="match status" value="2"/>
</dbReference>
<feature type="domain" description="F-box" evidence="1">
    <location>
        <begin position="17"/>
        <end position="60"/>
    </location>
</feature>